<dbReference type="WBParaSite" id="SMUV_0001108401-mRNA-1">
    <property type="protein sequence ID" value="SMUV_0001108401-mRNA-1"/>
    <property type="gene ID" value="SMUV_0001108401"/>
</dbReference>
<dbReference type="Proteomes" id="UP000046393">
    <property type="component" value="Unplaced"/>
</dbReference>
<sequence length="391" mass="45096">MLVQKPEIIKYYKYPVEVHNVTTIDGYILELHRIPYGLNASNTAEVNRPVVFFQHGFIGSSAVWVTNTPPNSAGFLMADAGFDVWMGNARGNRYSKKHRSLDPSDRDFWEFTWSEYVKYDLPAMINYVLNVTGENQLYYIGYSEGTLTMFAKLASDQSFSRKIRSMFALGPIGLLKSVRGAIVRVLQLKDLVKTFLKKATQIVPNDKPTRQVAKFLCRAVLAGLCENMMYAVTGPYTQQFNRTVFFYQFDLQTRLPVYIAHLPSTTSAKNLHHWIQLISGDSIKMFEYDSPQENIEHYGQVLVSKLINLLLMNAPIHLYWSSDDWIADENDIQRGLLDVIPEKYLIENRKLDSFNHFDFIWGTRAPDQIYKPIIDTIKNEHKTVTLDSRVY</sequence>
<dbReference type="GO" id="GO:0016788">
    <property type="term" value="F:hydrolase activity, acting on ester bonds"/>
    <property type="evidence" value="ECO:0007669"/>
    <property type="project" value="InterPro"/>
</dbReference>
<name>A0A0N5B1C1_9BILA</name>
<evidence type="ECO:0000256" key="3">
    <source>
        <dbReference type="PIRSR" id="PIRSR000862-1"/>
    </source>
</evidence>
<keyword evidence="5" id="KW-1185">Reference proteome</keyword>
<keyword evidence="2" id="KW-0378">Hydrolase</keyword>
<evidence type="ECO:0000256" key="2">
    <source>
        <dbReference type="PIRNR" id="PIRNR000862"/>
    </source>
</evidence>
<organism evidence="5 6">
    <name type="scientific">Syphacia muris</name>
    <dbReference type="NCBI Taxonomy" id="451379"/>
    <lineage>
        <taxon>Eukaryota</taxon>
        <taxon>Metazoa</taxon>
        <taxon>Ecdysozoa</taxon>
        <taxon>Nematoda</taxon>
        <taxon>Chromadorea</taxon>
        <taxon>Rhabditida</taxon>
        <taxon>Spirurina</taxon>
        <taxon>Oxyuridomorpha</taxon>
        <taxon>Oxyuroidea</taxon>
        <taxon>Oxyuridae</taxon>
        <taxon>Syphacia</taxon>
    </lineage>
</organism>
<dbReference type="AlphaFoldDB" id="A0A0N5B1C1"/>
<evidence type="ECO:0000313" key="5">
    <source>
        <dbReference type="Proteomes" id="UP000046393"/>
    </source>
</evidence>
<reference evidence="6" key="1">
    <citation type="submission" date="2017-02" db="UniProtKB">
        <authorList>
            <consortium name="WormBaseParasite"/>
        </authorList>
    </citation>
    <scope>IDENTIFICATION</scope>
</reference>
<dbReference type="InterPro" id="IPR025483">
    <property type="entry name" value="Lipase_euk"/>
</dbReference>
<keyword evidence="2" id="KW-0442">Lipid degradation</keyword>
<dbReference type="Pfam" id="PF04083">
    <property type="entry name" value="Abhydro_lipase"/>
    <property type="match status" value="1"/>
</dbReference>
<evidence type="ECO:0000313" key="6">
    <source>
        <dbReference type="WBParaSite" id="SMUV_0001108401-mRNA-1"/>
    </source>
</evidence>
<feature type="domain" description="Partial AB-hydrolase lipase" evidence="4">
    <location>
        <begin position="7"/>
        <end position="67"/>
    </location>
</feature>
<dbReference type="InterPro" id="IPR029058">
    <property type="entry name" value="AB_hydrolase_fold"/>
</dbReference>
<dbReference type="GO" id="GO:0016042">
    <property type="term" value="P:lipid catabolic process"/>
    <property type="evidence" value="ECO:0007669"/>
    <property type="project" value="UniProtKB-KW"/>
</dbReference>
<dbReference type="STRING" id="451379.A0A0N5B1C1"/>
<feature type="active site" description="Charge relay system" evidence="3">
    <location>
        <position position="356"/>
    </location>
</feature>
<proteinExistence type="inferred from homology"/>
<evidence type="ECO:0000259" key="4">
    <source>
        <dbReference type="Pfam" id="PF04083"/>
    </source>
</evidence>
<dbReference type="PIRSF" id="PIRSF000862">
    <property type="entry name" value="Steryl_ester_lip"/>
    <property type="match status" value="1"/>
</dbReference>
<dbReference type="FunFam" id="3.40.50.1820:FF:000179">
    <property type="entry name" value="Lipase"/>
    <property type="match status" value="1"/>
</dbReference>
<dbReference type="SUPFAM" id="SSF53474">
    <property type="entry name" value="alpha/beta-Hydrolases"/>
    <property type="match status" value="1"/>
</dbReference>
<protein>
    <recommendedName>
        <fullName evidence="2">Lipase</fullName>
    </recommendedName>
</protein>
<evidence type="ECO:0000256" key="1">
    <source>
        <dbReference type="ARBA" id="ARBA00010701"/>
    </source>
</evidence>
<dbReference type="PANTHER" id="PTHR11005">
    <property type="entry name" value="LYSOSOMAL ACID LIPASE-RELATED"/>
    <property type="match status" value="1"/>
</dbReference>
<dbReference type="InterPro" id="IPR006693">
    <property type="entry name" value="AB_hydrolase_lipase"/>
</dbReference>
<dbReference type="Gene3D" id="3.40.50.1820">
    <property type="entry name" value="alpha/beta hydrolase"/>
    <property type="match status" value="1"/>
</dbReference>
<keyword evidence="2" id="KW-0443">Lipid metabolism</keyword>
<accession>A0A0N5B1C1</accession>
<feature type="active site" description="Nucleophile" evidence="3">
    <location>
        <position position="143"/>
    </location>
</feature>
<feature type="active site" description="Charge relay system" evidence="3">
    <location>
        <position position="324"/>
    </location>
</feature>
<comment type="similarity">
    <text evidence="1 2">Belongs to the AB hydrolase superfamily. Lipase family.</text>
</comment>